<feature type="transmembrane region" description="Helical" evidence="5">
    <location>
        <begin position="130"/>
        <end position="156"/>
    </location>
</feature>
<sequence>FSGVYTKESLWKRFVRSLVFIMLPQVLWTTLVMSGTIGFLVAITSNFAPAFEAAYGFKPWRSGICFIAALIGAFIGIFAGGHFSDWIADRQTQRNGGVCEPEMRLPAVLVSVVTAPLALVLYGVGIQHKLHWMCPIIALALINFSIVQATNFSLVYTVDCYRPVAGEIVVTQMAWRSVFGFLLSFYTNPWVNKSGYLNAYGAMAGISGGLIILGVPFFIWGARIRSATWNWGVFRKLVHWDADREVGE</sequence>
<evidence type="ECO:0000256" key="5">
    <source>
        <dbReference type="SAM" id="Phobius"/>
    </source>
</evidence>
<evidence type="ECO:0008006" key="8">
    <source>
        <dbReference type="Google" id="ProtNLM"/>
    </source>
</evidence>
<dbReference type="GO" id="GO:0005886">
    <property type="term" value="C:plasma membrane"/>
    <property type="evidence" value="ECO:0007669"/>
    <property type="project" value="TreeGrafter"/>
</dbReference>
<feature type="non-terminal residue" evidence="6">
    <location>
        <position position="1"/>
    </location>
</feature>
<reference evidence="6" key="1">
    <citation type="journal article" date="2020" name="Stud. Mycol.">
        <title>101 Dothideomycetes genomes: a test case for predicting lifestyles and emergence of pathogens.</title>
        <authorList>
            <person name="Haridas S."/>
            <person name="Albert R."/>
            <person name="Binder M."/>
            <person name="Bloem J."/>
            <person name="Labutti K."/>
            <person name="Salamov A."/>
            <person name="Andreopoulos B."/>
            <person name="Baker S."/>
            <person name="Barry K."/>
            <person name="Bills G."/>
            <person name="Bluhm B."/>
            <person name="Cannon C."/>
            <person name="Castanera R."/>
            <person name="Culley D."/>
            <person name="Daum C."/>
            <person name="Ezra D."/>
            <person name="Gonzalez J."/>
            <person name="Henrissat B."/>
            <person name="Kuo A."/>
            <person name="Liang C."/>
            <person name="Lipzen A."/>
            <person name="Lutzoni F."/>
            <person name="Magnuson J."/>
            <person name="Mondo S."/>
            <person name="Nolan M."/>
            <person name="Ohm R."/>
            <person name="Pangilinan J."/>
            <person name="Park H.-J."/>
            <person name="Ramirez L."/>
            <person name="Alfaro M."/>
            <person name="Sun H."/>
            <person name="Tritt A."/>
            <person name="Yoshinaga Y."/>
            <person name="Zwiers L.-H."/>
            <person name="Turgeon B."/>
            <person name="Goodwin S."/>
            <person name="Spatafora J."/>
            <person name="Crous P."/>
            <person name="Grigoriev I."/>
        </authorList>
    </citation>
    <scope>NUCLEOTIDE SEQUENCE</scope>
    <source>
        <strain evidence="6">CBS 183.55</strain>
    </source>
</reference>
<dbReference type="RefSeq" id="XP_033452055.1">
    <property type="nucleotide sequence ID" value="XM_033595306.1"/>
</dbReference>
<dbReference type="PANTHER" id="PTHR23502">
    <property type="entry name" value="MAJOR FACILITATOR SUPERFAMILY"/>
    <property type="match status" value="1"/>
</dbReference>
<accession>A0A6A5S2P0</accession>
<evidence type="ECO:0000256" key="3">
    <source>
        <dbReference type="ARBA" id="ARBA00022989"/>
    </source>
</evidence>
<feature type="transmembrane region" description="Helical" evidence="5">
    <location>
        <begin position="105"/>
        <end position="124"/>
    </location>
</feature>
<evidence type="ECO:0000256" key="2">
    <source>
        <dbReference type="ARBA" id="ARBA00022692"/>
    </source>
</evidence>
<dbReference type="Proteomes" id="UP000800082">
    <property type="component" value="Unassembled WGS sequence"/>
</dbReference>
<evidence type="ECO:0000256" key="4">
    <source>
        <dbReference type="ARBA" id="ARBA00023136"/>
    </source>
</evidence>
<proteinExistence type="predicted"/>
<evidence type="ECO:0000256" key="1">
    <source>
        <dbReference type="ARBA" id="ARBA00004141"/>
    </source>
</evidence>
<keyword evidence="7" id="KW-1185">Reference proteome</keyword>
<dbReference type="PANTHER" id="PTHR23502:SF34">
    <property type="entry name" value="PROTEIN HOL1"/>
    <property type="match status" value="1"/>
</dbReference>
<protein>
    <recommendedName>
        <fullName evidence="8">MFS general substrate transporter</fullName>
    </recommendedName>
</protein>
<dbReference type="InterPro" id="IPR036259">
    <property type="entry name" value="MFS_trans_sf"/>
</dbReference>
<evidence type="ECO:0000313" key="7">
    <source>
        <dbReference type="Proteomes" id="UP000800082"/>
    </source>
</evidence>
<dbReference type="SUPFAM" id="SSF103473">
    <property type="entry name" value="MFS general substrate transporter"/>
    <property type="match status" value="1"/>
</dbReference>
<evidence type="ECO:0000313" key="6">
    <source>
        <dbReference type="EMBL" id="KAF1931807.1"/>
    </source>
</evidence>
<dbReference type="GO" id="GO:0022857">
    <property type="term" value="F:transmembrane transporter activity"/>
    <property type="evidence" value="ECO:0007669"/>
    <property type="project" value="TreeGrafter"/>
</dbReference>
<keyword evidence="2 5" id="KW-0812">Transmembrane</keyword>
<gene>
    <name evidence="6" type="ORF">M421DRAFT_55453</name>
</gene>
<keyword evidence="4 5" id="KW-0472">Membrane</keyword>
<keyword evidence="3 5" id="KW-1133">Transmembrane helix</keyword>
<feature type="transmembrane region" description="Helical" evidence="5">
    <location>
        <begin position="199"/>
        <end position="220"/>
    </location>
</feature>
<name>A0A6A5S2P0_9PLEO</name>
<comment type="subcellular location">
    <subcellularLocation>
        <location evidence="1">Membrane</location>
        <topology evidence="1">Multi-pass membrane protein</topology>
    </subcellularLocation>
</comment>
<dbReference type="AlphaFoldDB" id="A0A6A5S2P0"/>
<dbReference type="OrthoDB" id="268400at2759"/>
<feature type="transmembrane region" description="Helical" evidence="5">
    <location>
        <begin position="63"/>
        <end position="84"/>
    </location>
</feature>
<dbReference type="GeneID" id="54352973"/>
<feature type="transmembrane region" description="Helical" evidence="5">
    <location>
        <begin position="18"/>
        <end position="43"/>
    </location>
</feature>
<dbReference type="Gene3D" id="1.20.1250.20">
    <property type="entry name" value="MFS general substrate transporter like domains"/>
    <property type="match status" value="1"/>
</dbReference>
<dbReference type="EMBL" id="ML978960">
    <property type="protein sequence ID" value="KAF1931807.1"/>
    <property type="molecule type" value="Genomic_DNA"/>
</dbReference>
<organism evidence="6 7">
    <name type="scientific">Didymella exigua CBS 183.55</name>
    <dbReference type="NCBI Taxonomy" id="1150837"/>
    <lineage>
        <taxon>Eukaryota</taxon>
        <taxon>Fungi</taxon>
        <taxon>Dikarya</taxon>
        <taxon>Ascomycota</taxon>
        <taxon>Pezizomycotina</taxon>
        <taxon>Dothideomycetes</taxon>
        <taxon>Pleosporomycetidae</taxon>
        <taxon>Pleosporales</taxon>
        <taxon>Pleosporineae</taxon>
        <taxon>Didymellaceae</taxon>
        <taxon>Didymella</taxon>
    </lineage>
</organism>
<feature type="transmembrane region" description="Helical" evidence="5">
    <location>
        <begin position="168"/>
        <end position="187"/>
    </location>
</feature>